<proteinExistence type="predicted"/>
<evidence type="ECO:0000256" key="1">
    <source>
        <dbReference type="SAM" id="Phobius"/>
    </source>
</evidence>
<protein>
    <submittedName>
        <fullName evidence="2">Uncharacterized protein</fullName>
    </submittedName>
</protein>
<dbReference type="AlphaFoldDB" id="A0A0A8YAA9"/>
<feature type="transmembrane region" description="Helical" evidence="1">
    <location>
        <begin position="16"/>
        <end position="34"/>
    </location>
</feature>
<name>A0A0A8YAA9_ARUDO</name>
<evidence type="ECO:0000313" key="2">
    <source>
        <dbReference type="EMBL" id="JAD22303.1"/>
    </source>
</evidence>
<dbReference type="EMBL" id="GBRH01275592">
    <property type="protein sequence ID" value="JAD22303.1"/>
    <property type="molecule type" value="Transcribed_RNA"/>
</dbReference>
<organism evidence="2">
    <name type="scientific">Arundo donax</name>
    <name type="common">Giant reed</name>
    <name type="synonym">Donax arundinaceus</name>
    <dbReference type="NCBI Taxonomy" id="35708"/>
    <lineage>
        <taxon>Eukaryota</taxon>
        <taxon>Viridiplantae</taxon>
        <taxon>Streptophyta</taxon>
        <taxon>Embryophyta</taxon>
        <taxon>Tracheophyta</taxon>
        <taxon>Spermatophyta</taxon>
        <taxon>Magnoliopsida</taxon>
        <taxon>Liliopsida</taxon>
        <taxon>Poales</taxon>
        <taxon>Poaceae</taxon>
        <taxon>PACMAD clade</taxon>
        <taxon>Arundinoideae</taxon>
        <taxon>Arundineae</taxon>
        <taxon>Arundo</taxon>
    </lineage>
</organism>
<sequence length="79" mass="8953">MLVMVYGTESRNKNDYKYLNIFVTLIYLVVKLPYKFLPFPLNTQLHLQFTAGGNLSLACFSLPSLLSRIGGDATFLTIF</sequence>
<reference evidence="2" key="1">
    <citation type="submission" date="2014-09" db="EMBL/GenBank/DDBJ databases">
        <authorList>
            <person name="Magalhaes I.L.F."/>
            <person name="Oliveira U."/>
            <person name="Santos F.R."/>
            <person name="Vidigal T.H.D.A."/>
            <person name="Brescovit A.D."/>
            <person name="Santos A.J."/>
        </authorList>
    </citation>
    <scope>NUCLEOTIDE SEQUENCE</scope>
    <source>
        <tissue evidence="2">Shoot tissue taken approximately 20 cm above the soil surface</tissue>
    </source>
</reference>
<keyword evidence="1" id="KW-0472">Membrane</keyword>
<keyword evidence="1" id="KW-1133">Transmembrane helix</keyword>
<reference evidence="2" key="2">
    <citation type="journal article" date="2015" name="Data Brief">
        <title>Shoot transcriptome of the giant reed, Arundo donax.</title>
        <authorList>
            <person name="Barrero R.A."/>
            <person name="Guerrero F.D."/>
            <person name="Moolhuijzen P."/>
            <person name="Goolsby J.A."/>
            <person name="Tidwell J."/>
            <person name="Bellgard S.E."/>
            <person name="Bellgard M.I."/>
        </authorList>
    </citation>
    <scope>NUCLEOTIDE SEQUENCE</scope>
    <source>
        <tissue evidence="2">Shoot tissue taken approximately 20 cm above the soil surface</tissue>
    </source>
</reference>
<keyword evidence="1" id="KW-0812">Transmembrane</keyword>
<accession>A0A0A8YAA9</accession>